<sequence length="63" mass="6849">MITLEGEEATHKSELTVNRSRKNFHSPGNLPGGCSTRAEVDSESASALVKEQRKSFDLTSLVT</sequence>
<accession>A0AAD5LAI4</accession>
<protein>
    <submittedName>
        <fullName evidence="2">Uncharacterized protein</fullName>
    </submittedName>
</protein>
<reference evidence="2 3" key="1">
    <citation type="submission" date="2022-05" db="EMBL/GenBank/DDBJ databases">
        <title>A multi-omics perspective on studying reproductive biology in Daphnia sinensis.</title>
        <authorList>
            <person name="Jia J."/>
        </authorList>
    </citation>
    <scope>NUCLEOTIDE SEQUENCE [LARGE SCALE GENOMIC DNA]</scope>
    <source>
        <strain evidence="2 3">WSL</strain>
    </source>
</reference>
<keyword evidence="3" id="KW-1185">Reference proteome</keyword>
<organism evidence="2 3">
    <name type="scientific">Daphnia sinensis</name>
    <dbReference type="NCBI Taxonomy" id="1820382"/>
    <lineage>
        <taxon>Eukaryota</taxon>
        <taxon>Metazoa</taxon>
        <taxon>Ecdysozoa</taxon>
        <taxon>Arthropoda</taxon>
        <taxon>Crustacea</taxon>
        <taxon>Branchiopoda</taxon>
        <taxon>Diplostraca</taxon>
        <taxon>Cladocera</taxon>
        <taxon>Anomopoda</taxon>
        <taxon>Daphniidae</taxon>
        <taxon>Daphnia</taxon>
        <taxon>Daphnia similis group</taxon>
    </lineage>
</organism>
<evidence type="ECO:0000256" key="1">
    <source>
        <dbReference type="SAM" id="MobiDB-lite"/>
    </source>
</evidence>
<feature type="region of interest" description="Disordered" evidence="1">
    <location>
        <begin position="1"/>
        <end position="63"/>
    </location>
</feature>
<dbReference type="AlphaFoldDB" id="A0AAD5LAI4"/>
<name>A0AAD5LAI4_9CRUS</name>
<proteinExistence type="predicted"/>
<gene>
    <name evidence="2" type="ORF">GHT06_015457</name>
</gene>
<evidence type="ECO:0000313" key="3">
    <source>
        <dbReference type="Proteomes" id="UP000820818"/>
    </source>
</evidence>
<dbReference type="Proteomes" id="UP000820818">
    <property type="component" value="Linkage Group LG5"/>
</dbReference>
<comment type="caution">
    <text evidence="2">The sequence shown here is derived from an EMBL/GenBank/DDBJ whole genome shotgun (WGS) entry which is preliminary data.</text>
</comment>
<evidence type="ECO:0000313" key="2">
    <source>
        <dbReference type="EMBL" id="KAI9558668.1"/>
    </source>
</evidence>
<dbReference type="EMBL" id="WJBH02000005">
    <property type="protein sequence ID" value="KAI9558668.1"/>
    <property type="molecule type" value="Genomic_DNA"/>
</dbReference>